<dbReference type="Proteomes" id="UP000231143">
    <property type="component" value="Unassembled WGS sequence"/>
</dbReference>
<dbReference type="PANTHER" id="PTHR34654">
    <property type="entry name" value="UPF0109 PROTEIN SCO5592"/>
    <property type="match status" value="1"/>
</dbReference>
<dbReference type="EMBL" id="PCTT01000047">
    <property type="protein sequence ID" value="PIP86833.1"/>
    <property type="molecule type" value="Genomic_DNA"/>
</dbReference>
<sequence>MEDKDFLEYVVKSLVDHPEDVKVDRTVDEMGVLITLDVNREDMGKIIGRNGNTAKAIRTLLR</sequence>
<proteinExistence type="predicted"/>
<dbReference type="CDD" id="cd22533">
    <property type="entry name" value="KH-II_YlqC-like"/>
    <property type="match status" value="1"/>
</dbReference>
<dbReference type="PROSITE" id="PS50084">
    <property type="entry name" value="KH_TYPE_1"/>
    <property type="match status" value="1"/>
</dbReference>
<keyword evidence="2 3" id="KW-0694">RNA-binding</keyword>
<reference evidence="4 5" key="1">
    <citation type="submission" date="2017-09" db="EMBL/GenBank/DDBJ databases">
        <title>Depth-based differentiation of microbial function through sediment-hosted aquifers and enrichment of novel symbionts in the deep terrestrial subsurface.</title>
        <authorList>
            <person name="Probst A.J."/>
            <person name="Ladd B."/>
            <person name="Jarett J.K."/>
            <person name="Geller-Mcgrath D.E."/>
            <person name="Sieber C.M."/>
            <person name="Emerson J.B."/>
            <person name="Anantharaman K."/>
            <person name="Thomas B.C."/>
            <person name="Malmstrom R."/>
            <person name="Stieglmeier M."/>
            <person name="Klingl A."/>
            <person name="Woyke T."/>
            <person name="Ryan C.M."/>
            <person name="Banfield J.F."/>
        </authorList>
    </citation>
    <scope>NUCLEOTIDE SEQUENCE [LARGE SCALE GENOMIC DNA]</scope>
    <source>
        <strain evidence="4">CG22_combo_CG10-13_8_21_14_all_36_13</strain>
    </source>
</reference>
<gene>
    <name evidence="4" type="ORF">COW81_03505</name>
</gene>
<evidence type="ECO:0000256" key="1">
    <source>
        <dbReference type="ARBA" id="ARBA00022490"/>
    </source>
</evidence>
<dbReference type="AlphaFoldDB" id="A0A2H0DXD3"/>
<protein>
    <submittedName>
        <fullName evidence="4">RNA-binding protein</fullName>
    </submittedName>
</protein>
<feature type="non-terminal residue" evidence="4">
    <location>
        <position position="62"/>
    </location>
</feature>
<dbReference type="InterPro" id="IPR020627">
    <property type="entry name" value="KhpA"/>
</dbReference>
<comment type="caution">
    <text evidence="4">The sequence shown here is derived from an EMBL/GenBank/DDBJ whole genome shotgun (WGS) entry which is preliminary data.</text>
</comment>
<organism evidence="4 5">
    <name type="scientific">Candidatus Campbellbacteria bacterium CG22_combo_CG10-13_8_21_14_all_36_13</name>
    <dbReference type="NCBI Taxonomy" id="1974529"/>
    <lineage>
        <taxon>Bacteria</taxon>
        <taxon>Candidatus Campbelliibacteriota</taxon>
    </lineage>
</organism>
<dbReference type="InterPro" id="IPR015946">
    <property type="entry name" value="KH_dom-like_a/b"/>
</dbReference>
<dbReference type="Gene3D" id="3.30.300.20">
    <property type="match status" value="1"/>
</dbReference>
<evidence type="ECO:0000256" key="3">
    <source>
        <dbReference type="PROSITE-ProRule" id="PRU00117"/>
    </source>
</evidence>
<evidence type="ECO:0000256" key="2">
    <source>
        <dbReference type="ARBA" id="ARBA00022884"/>
    </source>
</evidence>
<dbReference type="InterPro" id="IPR009019">
    <property type="entry name" value="KH_sf_prok-type"/>
</dbReference>
<name>A0A2H0DXD3_9BACT</name>
<keyword evidence="1" id="KW-0963">Cytoplasm</keyword>
<dbReference type="GO" id="GO:0003723">
    <property type="term" value="F:RNA binding"/>
    <property type="evidence" value="ECO:0007669"/>
    <property type="project" value="UniProtKB-UniRule"/>
</dbReference>
<dbReference type="Pfam" id="PF13083">
    <property type="entry name" value="KH_KhpA-B"/>
    <property type="match status" value="1"/>
</dbReference>
<evidence type="ECO:0000313" key="4">
    <source>
        <dbReference type="EMBL" id="PIP86833.1"/>
    </source>
</evidence>
<accession>A0A2H0DXD3</accession>
<dbReference type="PANTHER" id="PTHR34654:SF1">
    <property type="entry name" value="RNA-BINDING PROTEIN KHPA"/>
    <property type="match status" value="1"/>
</dbReference>
<evidence type="ECO:0000313" key="5">
    <source>
        <dbReference type="Proteomes" id="UP000231143"/>
    </source>
</evidence>
<dbReference type="SUPFAM" id="SSF54814">
    <property type="entry name" value="Prokaryotic type KH domain (KH-domain type II)"/>
    <property type="match status" value="1"/>
</dbReference>